<evidence type="ECO:0000313" key="2">
    <source>
        <dbReference type="Proteomes" id="UP001164539"/>
    </source>
</evidence>
<dbReference type="EMBL" id="CM051404">
    <property type="protein sequence ID" value="KAJ4707551.1"/>
    <property type="molecule type" value="Genomic_DNA"/>
</dbReference>
<organism evidence="1 2">
    <name type="scientific">Melia azedarach</name>
    <name type="common">Chinaberry tree</name>
    <dbReference type="NCBI Taxonomy" id="155640"/>
    <lineage>
        <taxon>Eukaryota</taxon>
        <taxon>Viridiplantae</taxon>
        <taxon>Streptophyta</taxon>
        <taxon>Embryophyta</taxon>
        <taxon>Tracheophyta</taxon>
        <taxon>Spermatophyta</taxon>
        <taxon>Magnoliopsida</taxon>
        <taxon>eudicotyledons</taxon>
        <taxon>Gunneridae</taxon>
        <taxon>Pentapetalae</taxon>
        <taxon>rosids</taxon>
        <taxon>malvids</taxon>
        <taxon>Sapindales</taxon>
        <taxon>Meliaceae</taxon>
        <taxon>Melia</taxon>
    </lineage>
</organism>
<proteinExistence type="predicted"/>
<reference evidence="1 2" key="1">
    <citation type="journal article" date="2023" name="Science">
        <title>Complex scaffold remodeling in plant triterpene biosynthesis.</title>
        <authorList>
            <person name="De La Pena R."/>
            <person name="Hodgson H."/>
            <person name="Liu J.C."/>
            <person name="Stephenson M.J."/>
            <person name="Martin A.C."/>
            <person name="Owen C."/>
            <person name="Harkess A."/>
            <person name="Leebens-Mack J."/>
            <person name="Jimenez L.E."/>
            <person name="Osbourn A."/>
            <person name="Sattely E.S."/>
        </authorList>
    </citation>
    <scope>NUCLEOTIDE SEQUENCE [LARGE SCALE GENOMIC DNA]</scope>
    <source>
        <strain evidence="2">cv. JPN11</strain>
        <tissue evidence="1">Leaf</tissue>
    </source>
</reference>
<evidence type="ECO:0000313" key="1">
    <source>
        <dbReference type="EMBL" id="KAJ4707551.1"/>
    </source>
</evidence>
<keyword evidence="2" id="KW-1185">Reference proteome</keyword>
<name>A0ACC1X849_MELAZ</name>
<gene>
    <name evidence="1" type="ORF">OWV82_021057</name>
</gene>
<dbReference type="Proteomes" id="UP001164539">
    <property type="component" value="Chromosome 11"/>
</dbReference>
<comment type="caution">
    <text evidence="1">The sequence shown here is derived from an EMBL/GenBank/DDBJ whole genome shotgun (WGS) entry which is preliminary data.</text>
</comment>
<protein>
    <submittedName>
        <fullName evidence="1">ABC transporter B family protein</fullName>
    </submittedName>
</protein>
<sequence>MGGERKERKGSSTDQVKKNTSYGSFRSIFMHADGVDKFLMALGFIGAVGDGFTTPLVLFVTSKLMNNVGDAATATVDMFTHNINKNAVFLLYIACGGWVACFLEGYCWTRTGERQATRLRARYLKAVLRQEVGYFDLHVTSTAEVITSVSNDSLVIQDVISEKLPNFLMNASLFFGCYLVGFLMLWKLAIVGFPFVVLLIIPGLIYGRTLMSLARKMRGEYNKAGTIAEQAISSIRTVYAFVGETKTIDGFSSALQGSVKLGLKQGLAKGLAIGSNGITFAIWSFMVYYGSRLVMYHGAQGGTVFAVGAAIAVGGLALGAGLSNLKYFSEGMSAGERIADVIKRVPKIDSDNMEGEILENVSGEVEFRHVEFAYPSRPETIIFKDFCLKVPSGKTVALVGGSGSGKSTVISLLQRFYDPLGGEILLDGVAIDKLQLKWLRSQMGLVSQEPALFATTIKENILFGKEDATIEEVIEAAKASNAHNFICQLPQQYDTQVGERGVQMSGGQKQRIAIARAIIKAPRILLLDEATSALDSESERVVQEALDKAAVGRTTIIIAHRLSTIRTADVIAVVQNGQVMETGSHDELIEDENGMYTSLVRLQQTEKENTTREDHTNPNGLASISDLDVNNTSSHRLSLVSRSSSANSFAQGRSSFTGDQREGNGEETNKLPVPSFRRLLALNLPEWKQASLGCFGAVLFGAVQPVYAFAMGSMVSVYFLNDHNEIKEKTRIYALCFFGLAIFSLVINVIQHYNFAYMGEYLTKRIRERMLSKILTFEVGWFDQDENSTGAICSRLAKDANVVRSLVGDRTALLVQTISAVTIAFTMGLVIAWRLAVVMIAVQPIIIVCFYARKVLLKSMSSKAIKAQDESSKLAAEAVSNLRTITAFSSQDRILQMLEKAQQGPRRESVKQSWYAGIGLAFSQSLTSCTWALDFWYGGRLIADGYISAKALFETFMILVSTGRVIADAGSMTTDLAKGSDAVGSVFAVLDRYTKIEPEDPEGYQPEKLTGHIELQNVHFAYPARPDVMIFKGFSIKIDAGKSTALVGQSGSGKSTIIGLIERFYDPLKGAVKIDGRDIRSYHLRSLRRHIALVSQEPTLFSGTIRENITYGYDGSDKIDESEIVEAAKAANAHDFIAGLNEGYETWCGDRGVQLSGGQKQRIAIARAILKNPAVLLLDEATSALDSQSEKVVQDAIERVMVGRTSVVVAHRLSTIQNCDMIAVLANGRVVEKGAHQSLLAKGPTGAYYSLVSLQRTPHNSTQTTPPPLG</sequence>
<accession>A0ACC1X849</accession>